<accession>A0ABX8B5M3</accession>
<keyword evidence="3" id="KW-0813">Transport</keyword>
<evidence type="ECO:0000256" key="1">
    <source>
        <dbReference type="ARBA" id="ARBA00004383"/>
    </source>
</evidence>
<feature type="transmembrane region" description="Helical" evidence="11">
    <location>
        <begin position="111"/>
        <end position="135"/>
    </location>
</feature>
<evidence type="ECO:0000313" key="13">
    <source>
        <dbReference type="EMBL" id="QUV94836.1"/>
    </source>
</evidence>
<proteinExistence type="inferred from homology"/>
<feature type="compositionally biased region" description="Gly residues" evidence="10">
    <location>
        <begin position="273"/>
        <end position="317"/>
    </location>
</feature>
<keyword evidence="14" id="KW-1185">Reference proteome</keyword>
<name>A0ABX8B5M3_9BACT</name>
<comment type="subcellular location">
    <subcellularLocation>
        <location evidence="1">Cell inner membrane</location>
        <topology evidence="1">Single-pass membrane protein</topology>
        <orientation evidence="1">Periplasmic side</orientation>
    </subcellularLocation>
</comment>
<evidence type="ECO:0000256" key="6">
    <source>
        <dbReference type="ARBA" id="ARBA00022692"/>
    </source>
</evidence>
<evidence type="ECO:0000256" key="2">
    <source>
        <dbReference type="ARBA" id="ARBA00006555"/>
    </source>
</evidence>
<keyword evidence="4" id="KW-1003">Cell membrane</keyword>
<dbReference type="SUPFAM" id="SSF74653">
    <property type="entry name" value="TolA/TonB C-terminal domain"/>
    <property type="match status" value="1"/>
</dbReference>
<evidence type="ECO:0000256" key="10">
    <source>
        <dbReference type="SAM" id="MobiDB-lite"/>
    </source>
</evidence>
<feature type="domain" description="TonB C-terminal" evidence="12">
    <location>
        <begin position="319"/>
        <end position="408"/>
    </location>
</feature>
<dbReference type="Gene3D" id="3.30.1150.10">
    <property type="match status" value="1"/>
</dbReference>
<dbReference type="EMBL" id="CP072642">
    <property type="protein sequence ID" value="QUV94836.1"/>
    <property type="molecule type" value="Genomic_DNA"/>
</dbReference>
<dbReference type="InterPro" id="IPR037682">
    <property type="entry name" value="TonB_C"/>
</dbReference>
<feature type="compositionally biased region" description="Basic and acidic residues" evidence="10">
    <location>
        <begin position="194"/>
        <end position="204"/>
    </location>
</feature>
<dbReference type="InterPro" id="IPR006260">
    <property type="entry name" value="TonB/TolA_C"/>
</dbReference>
<protein>
    <submittedName>
        <fullName evidence="13">TonB family protein</fullName>
    </submittedName>
</protein>
<dbReference type="NCBIfam" id="TIGR01352">
    <property type="entry name" value="tonB_Cterm"/>
    <property type="match status" value="1"/>
</dbReference>
<evidence type="ECO:0000256" key="9">
    <source>
        <dbReference type="ARBA" id="ARBA00023136"/>
    </source>
</evidence>
<gene>
    <name evidence="13" type="ORF">J8C05_05200</name>
</gene>
<keyword evidence="6 11" id="KW-0812">Transmembrane</keyword>
<feature type="region of interest" description="Disordered" evidence="10">
    <location>
        <begin position="158"/>
        <end position="318"/>
    </location>
</feature>
<feature type="compositionally biased region" description="Gly residues" evidence="10">
    <location>
        <begin position="173"/>
        <end position="193"/>
    </location>
</feature>
<dbReference type="Proteomes" id="UP000677668">
    <property type="component" value="Chromosome 1"/>
</dbReference>
<reference evidence="13 14" key="1">
    <citation type="submission" date="2021-03" db="EMBL/GenBank/DDBJ databases">
        <title>Genomic and phenotypic characterization of Chloracidobacterium isolates provides evidence for multiple species.</title>
        <authorList>
            <person name="Saini M.K."/>
            <person name="Costas A.M.G."/>
            <person name="Tank M."/>
            <person name="Bryant D.A."/>
        </authorList>
    </citation>
    <scope>NUCLEOTIDE SEQUENCE [LARGE SCALE GENOMIC DNA]</scope>
    <source>
        <strain evidence="13 14">N</strain>
    </source>
</reference>
<evidence type="ECO:0000256" key="8">
    <source>
        <dbReference type="ARBA" id="ARBA00022989"/>
    </source>
</evidence>
<dbReference type="PROSITE" id="PS52015">
    <property type="entry name" value="TONB_CTD"/>
    <property type="match status" value="1"/>
</dbReference>
<dbReference type="PANTHER" id="PTHR33446">
    <property type="entry name" value="PROTEIN TONB-RELATED"/>
    <property type="match status" value="1"/>
</dbReference>
<dbReference type="Pfam" id="PF03544">
    <property type="entry name" value="TonB_C"/>
    <property type="match status" value="1"/>
</dbReference>
<evidence type="ECO:0000259" key="12">
    <source>
        <dbReference type="PROSITE" id="PS52015"/>
    </source>
</evidence>
<evidence type="ECO:0000256" key="7">
    <source>
        <dbReference type="ARBA" id="ARBA00022927"/>
    </source>
</evidence>
<dbReference type="PANTHER" id="PTHR33446:SF2">
    <property type="entry name" value="PROTEIN TONB"/>
    <property type="match status" value="1"/>
</dbReference>
<evidence type="ECO:0000313" key="14">
    <source>
        <dbReference type="Proteomes" id="UP000677668"/>
    </source>
</evidence>
<dbReference type="InterPro" id="IPR051045">
    <property type="entry name" value="TonB-dependent_transducer"/>
</dbReference>
<evidence type="ECO:0000256" key="11">
    <source>
        <dbReference type="SAM" id="Phobius"/>
    </source>
</evidence>
<keyword evidence="5" id="KW-0997">Cell inner membrane</keyword>
<evidence type="ECO:0000256" key="3">
    <source>
        <dbReference type="ARBA" id="ARBA00022448"/>
    </source>
</evidence>
<keyword evidence="7" id="KW-0653">Protein transport</keyword>
<keyword evidence="8 11" id="KW-1133">Transmembrane helix</keyword>
<evidence type="ECO:0000256" key="4">
    <source>
        <dbReference type="ARBA" id="ARBA00022475"/>
    </source>
</evidence>
<keyword evidence="9 11" id="KW-0472">Membrane</keyword>
<organism evidence="13 14">
    <name type="scientific">Chloracidobacterium sp. N</name>
    <dbReference type="NCBI Taxonomy" id="2821540"/>
    <lineage>
        <taxon>Bacteria</taxon>
        <taxon>Pseudomonadati</taxon>
        <taxon>Acidobacteriota</taxon>
        <taxon>Terriglobia</taxon>
        <taxon>Terriglobales</taxon>
        <taxon>Acidobacteriaceae</taxon>
        <taxon>Chloracidobacterium</taxon>
        <taxon>Chloracidobacterium aggregatum</taxon>
    </lineage>
</organism>
<evidence type="ECO:0000256" key="5">
    <source>
        <dbReference type="ARBA" id="ARBA00022519"/>
    </source>
</evidence>
<sequence>MRDFIRHPGQFFWHQPAPDEQGMFSSGLYFEPTSRSLFSKLGEFVRQPRAFLSRTPSTPVPDAPNLTQIDTPPIWGRITREVSDLGRQVKTNPAGYARAQFTLTRMERQRALLFGLCFLFAFFIMSGLIGVLLIWSPPLVAEQPPEEKEEMQLISMLELPPLPPPPPPDDRPSGGGAGFGLKTPGKGGGGGGKTDPEPAMKGRLPEPTLQPDQQIVDPTTKPRIEEPSLPVAPKIIADPKSVPPPDLKVPIGDPNSSNTTKPSDGTGKQNAGIGNGGDGRSVGSGTGPGGGPGSGGGVGGGVAGGPAGRGLGEGEGTGVITQRPKLVYAVKPKYTEEGRVNKIQGTVVLSATVGPDGSLSNIRVIKSLGYGLDEKAIEAARQCRFQPAMADGRPVSATVKFSMEFRLL</sequence>
<dbReference type="RefSeq" id="WP_211423102.1">
    <property type="nucleotide sequence ID" value="NZ_CP072642.1"/>
</dbReference>
<comment type="similarity">
    <text evidence="2">Belongs to the TonB family.</text>
</comment>
<feature type="compositionally biased region" description="Polar residues" evidence="10">
    <location>
        <begin position="254"/>
        <end position="269"/>
    </location>
</feature>